<dbReference type="GeneTree" id="ENSGT01000000218334"/>
<dbReference type="AlphaFoldDB" id="A0A8W4FF09"/>
<evidence type="ECO:0000313" key="2">
    <source>
        <dbReference type="Proteomes" id="UP000008227"/>
    </source>
</evidence>
<reference evidence="1" key="3">
    <citation type="submission" date="2025-09" db="UniProtKB">
        <authorList>
            <consortium name="Ensembl"/>
        </authorList>
    </citation>
    <scope>IDENTIFICATION</scope>
</reference>
<evidence type="ECO:0000313" key="1">
    <source>
        <dbReference type="Ensembl" id="ENSSSCP00000076896.1"/>
    </source>
</evidence>
<dbReference type="Proteomes" id="UP000008227">
    <property type="component" value="Chromosome 1"/>
</dbReference>
<accession>A0A8W4FF09</accession>
<organism evidence="1 2">
    <name type="scientific">Sus scrofa</name>
    <name type="common">Pig</name>
    <dbReference type="NCBI Taxonomy" id="9823"/>
    <lineage>
        <taxon>Eukaryota</taxon>
        <taxon>Metazoa</taxon>
        <taxon>Chordata</taxon>
        <taxon>Craniata</taxon>
        <taxon>Vertebrata</taxon>
        <taxon>Euteleostomi</taxon>
        <taxon>Mammalia</taxon>
        <taxon>Eutheria</taxon>
        <taxon>Laurasiatheria</taxon>
        <taxon>Artiodactyla</taxon>
        <taxon>Suina</taxon>
        <taxon>Suidae</taxon>
        <taxon>Sus</taxon>
    </lineage>
</organism>
<name>A0A8W4FF09_PIG</name>
<dbReference type="Ensembl" id="ENSSSCT00000100600.1">
    <property type="protein sequence ID" value="ENSSSCP00000076896.1"/>
    <property type="gene ID" value="ENSSSCG00000058657.1"/>
</dbReference>
<reference evidence="1" key="1">
    <citation type="journal article" date="2020" name="Gigascience">
        <title>An improved pig reference genome sequence to enable pig genetics and genomics research.</title>
        <authorList>
            <person name="Warr A."/>
            <person name="Affara N."/>
            <person name="Aken B."/>
            <person name="Beiki H."/>
            <person name="Bickhart D.M."/>
            <person name="Billis K."/>
            <person name="Chow W."/>
            <person name="Eory L."/>
            <person name="Finlayson H.A."/>
            <person name="Flicek P."/>
            <person name="Giron C.G."/>
            <person name="Griffin D.K."/>
            <person name="Hall R."/>
            <person name="Hannum G."/>
            <person name="Hourlier T."/>
            <person name="Howe K."/>
            <person name="Hume D.A."/>
            <person name="Izuogu O."/>
            <person name="Kim K."/>
            <person name="Koren S."/>
            <person name="Liu H."/>
            <person name="Manchanda N."/>
            <person name="Martin F.J."/>
            <person name="Nonneman D.J."/>
            <person name="O'Connor R.E."/>
            <person name="Phillippy A.M."/>
            <person name="Rohrer G.A."/>
            <person name="Rosen B.D."/>
            <person name="Rund L.A."/>
            <person name="Sargent C.A."/>
            <person name="Schook L.B."/>
            <person name="Schroeder S.G."/>
            <person name="Schwartz A.S."/>
            <person name="Skinner B.M."/>
            <person name="Talbot R."/>
            <person name="Tseng E."/>
            <person name="Tuggle C.K."/>
            <person name="Watson M."/>
            <person name="Smith T.P.L."/>
            <person name="Archibald A.L."/>
        </authorList>
    </citation>
    <scope>NUCLEOTIDE SEQUENCE [LARGE SCALE GENOMIC DNA]</scope>
    <source>
        <strain evidence="1">Duroc</strain>
    </source>
</reference>
<proteinExistence type="predicted"/>
<keyword evidence="2" id="KW-1185">Reference proteome</keyword>
<protein>
    <submittedName>
        <fullName evidence="1">Uncharacterized protein</fullName>
    </submittedName>
</protein>
<reference evidence="1" key="2">
    <citation type="submission" date="2025-08" db="UniProtKB">
        <authorList>
            <consortium name="Ensembl"/>
        </authorList>
    </citation>
    <scope>IDENTIFICATION</scope>
</reference>
<sequence length="98" mass="10692">AVVNRKTNRTTVHKSKQEGRQQNLLIDALGMKLGSPKSSVTLQSVDLCSSAYLPLTSFVVSQGHSASSERTLSCQLSVGREYMCSSCKDRLAFESPRV</sequence>